<dbReference type="GO" id="GO:0003746">
    <property type="term" value="F:translation elongation factor activity"/>
    <property type="evidence" value="ECO:0007669"/>
    <property type="project" value="UniProtKB-KW"/>
</dbReference>
<name>A0AA42W9I9_9BURK</name>
<dbReference type="GeneID" id="99734421"/>
<dbReference type="Proteomes" id="UP001161276">
    <property type="component" value="Unassembled WGS sequence"/>
</dbReference>
<gene>
    <name evidence="1" type="ORF">N5K24_12175</name>
</gene>
<keyword evidence="1" id="KW-0251">Elongation factor</keyword>
<keyword evidence="1" id="KW-0648">Protein biosynthesis</keyword>
<evidence type="ECO:0000313" key="1">
    <source>
        <dbReference type="EMBL" id="MDH2051160.1"/>
    </source>
</evidence>
<dbReference type="AlphaFoldDB" id="A0AA42W9I9"/>
<comment type="caution">
    <text evidence="1">The sequence shown here is derived from an EMBL/GenBank/DDBJ whole genome shotgun (WGS) entry which is preliminary data.</text>
</comment>
<reference evidence="1" key="1">
    <citation type="submission" date="2022-09" db="EMBL/GenBank/DDBJ databases">
        <title>Intensive care unit water sources are persistently colonized with multi-drug resistant bacteria and are the site of extensive horizontal gene transfer of antibiotic resistance genes.</title>
        <authorList>
            <person name="Diorio-Toth L."/>
        </authorList>
    </citation>
    <scope>NUCLEOTIDE SEQUENCE</scope>
    <source>
        <strain evidence="1">GD03676</strain>
    </source>
</reference>
<dbReference type="RefSeq" id="WP_208625085.1">
    <property type="nucleotide sequence ID" value="NZ_CADIJU010000034.1"/>
</dbReference>
<sequence length="50" mass="5555">MPRNIAAVISRHPGLLHDLQTVYGAEDLYNLLEVFAVDAHNQQAIANARK</sequence>
<accession>A0AA42W9I9</accession>
<proteinExistence type="predicted"/>
<evidence type="ECO:0000313" key="2">
    <source>
        <dbReference type="Proteomes" id="UP001161276"/>
    </source>
</evidence>
<protein>
    <submittedName>
        <fullName evidence="1">Transcription elongation factor GreA</fullName>
    </submittedName>
</protein>
<dbReference type="EMBL" id="JAOCKG010000004">
    <property type="protein sequence ID" value="MDH2051160.1"/>
    <property type="molecule type" value="Genomic_DNA"/>
</dbReference>
<organism evidence="1 2">
    <name type="scientific">Achromobacter marplatensis</name>
    <dbReference type="NCBI Taxonomy" id="470868"/>
    <lineage>
        <taxon>Bacteria</taxon>
        <taxon>Pseudomonadati</taxon>
        <taxon>Pseudomonadota</taxon>
        <taxon>Betaproteobacteria</taxon>
        <taxon>Burkholderiales</taxon>
        <taxon>Alcaligenaceae</taxon>
        <taxon>Achromobacter</taxon>
    </lineage>
</organism>